<dbReference type="GO" id="GO:0004518">
    <property type="term" value="F:nuclease activity"/>
    <property type="evidence" value="ECO:0007669"/>
    <property type="project" value="UniProtKB-KW"/>
</dbReference>
<dbReference type="EMBL" id="GHJT01010118">
    <property type="protein sequence ID" value="MOY44089.1"/>
    <property type="molecule type" value="Transcribed_RNA"/>
</dbReference>
<sequence>MAARRRLIDIGANLTDPMFRGIYNGSQKHVDDLQEVLKRAAANGLDKVLVTGGSLEDSRQALNLARTHDMLYSTVGCHPTRCQDFEADPRGYLSQLESLVAQGGSKVVAVGEMGLDYDRLEFCGKEMQLRYLELQLGLAQVSGLPLFLHCRRAAADLLALLRRNRTRFSAGVVHSFDGTKEDAAAFLDLGLHIGINGCSLKTKDNLEVAATIPTERLLIETDCPWCEVRPSHAGAKLVKTSFPCKKKERFEPGFMVKGRNEPANLVQIAEILAGVRGVDVDQLTAQIYENSMRLFFPGSPPALEQAQRLQS</sequence>
<comment type="similarity">
    <text evidence="1">Belongs to the metallo-dependent hydrolases superfamily. TatD-type hydrolase family.</text>
</comment>
<keyword evidence="4" id="KW-0378">Hydrolase</keyword>
<evidence type="ECO:0000256" key="5">
    <source>
        <dbReference type="ARBA" id="ARBA00039767"/>
    </source>
</evidence>
<evidence type="ECO:0000256" key="6">
    <source>
        <dbReference type="ARBA" id="ARBA00045223"/>
    </source>
</evidence>
<dbReference type="PANTHER" id="PTHR10060:SF15">
    <property type="entry name" value="DEOXYRIBONUCLEASE TATDN1"/>
    <property type="match status" value="1"/>
</dbReference>
<dbReference type="VEuPathDB" id="VectorBase:ISCW010190"/>
<feature type="binding site" evidence="7">
    <location>
        <position position="174"/>
    </location>
    <ligand>
        <name>a divalent metal cation</name>
        <dbReference type="ChEBI" id="CHEBI:60240"/>
        <label>2</label>
    </ligand>
</feature>
<dbReference type="FunFam" id="3.20.20.140:FF:000040">
    <property type="entry name" value="Putative tatD related deoxyribonuclease"/>
    <property type="match status" value="1"/>
</dbReference>
<protein>
    <recommendedName>
        <fullName evidence="5">Deoxyribonuclease TATDN1</fullName>
    </recommendedName>
</protein>
<dbReference type="Gene3D" id="3.20.20.140">
    <property type="entry name" value="Metal-dependent hydrolases"/>
    <property type="match status" value="1"/>
</dbReference>
<dbReference type="GO" id="GO:0016788">
    <property type="term" value="F:hydrolase activity, acting on ester bonds"/>
    <property type="evidence" value="ECO:0007669"/>
    <property type="project" value="InterPro"/>
</dbReference>
<dbReference type="PROSITE" id="PS01091">
    <property type="entry name" value="TATD_3"/>
    <property type="match status" value="1"/>
</dbReference>
<evidence type="ECO:0000256" key="4">
    <source>
        <dbReference type="ARBA" id="ARBA00022801"/>
    </source>
</evidence>
<dbReference type="KEGG" id="isc:8033910"/>
<feature type="binding site" evidence="7">
    <location>
        <position position="112"/>
    </location>
    <ligand>
        <name>a divalent metal cation</name>
        <dbReference type="ChEBI" id="CHEBI:60240"/>
        <label>1</label>
    </ligand>
</feature>
<comment type="function">
    <text evidence="6">Deoxyribonuclease which catalyzes (in vitro) the decatenation of kinetoplast DNA, which are circular DNA catenated to each other, producing linear DNA molecules. Plays an important role in chromosomal segregation and cell cycle progression during eye development probably via its DNA decatenation activity.</text>
</comment>
<keyword evidence="2" id="KW-0540">Nuclease</keyword>
<dbReference type="RefSeq" id="XP_040061266.1">
    <property type="nucleotide sequence ID" value="XM_040205332.3"/>
</dbReference>
<dbReference type="OMA" id="YGGSQKH"/>
<feature type="non-terminal residue" evidence="8">
    <location>
        <position position="311"/>
    </location>
</feature>
<dbReference type="OrthoDB" id="6079689at2759"/>
<dbReference type="AlphaFoldDB" id="A0A4D5S416"/>
<evidence type="ECO:0000313" key="8">
    <source>
        <dbReference type="EMBL" id="MOY44089.1"/>
    </source>
</evidence>
<feature type="binding site" evidence="7">
    <location>
        <position position="149"/>
    </location>
    <ligand>
        <name>a divalent metal cation</name>
        <dbReference type="ChEBI" id="CHEBI:60240"/>
        <label>2</label>
    </ligand>
</feature>
<dbReference type="SUPFAM" id="SSF51556">
    <property type="entry name" value="Metallo-dependent hydrolases"/>
    <property type="match status" value="1"/>
</dbReference>
<evidence type="ECO:0000256" key="7">
    <source>
        <dbReference type="PIRSR" id="PIRSR005902-1"/>
    </source>
</evidence>
<dbReference type="PANTHER" id="PTHR10060">
    <property type="entry name" value="TATD FAMILY DEOXYRIBONUCLEASE"/>
    <property type="match status" value="1"/>
</dbReference>
<dbReference type="PIRSF" id="PIRSF005902">
    <property type="entry name" value="DNase_TatD"/>
    <property type="match status" value="1"/>
</dbReference>
<dbReference type="RefSeq" id="XP_040061267.1">
    <property type="nucleotide sequence ID" value="XM_040205333.3"/>
</dbReference>
<keyword evidence="3 7" id="KW-0479">Metal-binding</keyword>
<dbReference type="Pfam" id="PF01026">
    <property type="entry name" value="TatD_DNase"/>
    <property type="match status" value="1"/>
</dbReference>
<dbReference type="InterPro" id="IPR032466">
    <property type="entry name" value="Metal_Hydrolase"/>
</dbReference>
<organism evidence="8">
    <name type="scientific">Ixodes scapularis</name>
    <name type="common">Black-legged tick</name>
    <name type="synonym">Deer tick</name>
    <dbReference type="NCBI Taxonomy" id="6945"/>
    <lineage>
        <taxon>Eukaryota</taxon>
        <taxon>Metazoa</taxon>
        <taxon>Ecdysozoa</taxon>
        <taxon>Arthropoda</taxon>
        <taxon>Chelicerata</taxon>
        <taxon>Arachnida</taxon>
        <taxon>Acari</taxon>
        <taxon>Parasitiformes</taxon>
        <taxon>Ixodida</taxon>
        <taxon>Ixodoidea</taxon>
        <taxon>Ixodidae</taxon>
        <taxon>Ixodinae</taxon>
        <taxon>Ixodes</taxon>
    </lineage>
</organism>
<dbReference type="InterPro" id="IPR050891">
    <property type="entry name" value="TatD-type_Hydrolase"/>
</dbReference>
<dbReference type="InterPro" id="IPR001130">
    <property type="entry name" value="TatD-like"/>
</dbReference>
<evidence type="ECO:0000256" key="1">
    <source>
        <dbReference type="ARBA" id="ARBA00009275"/>
    </source>
</evidence>
<name>A0A4D5S416_IXOSC</name>
<dbReference type="GeneID" id="8033910"/>
<dbReference type="GO" id="GO:0046872">
    <property type="term" value="F:metal ion binding"/>
    <property type="evidence" value="ECO:0007669"/>
    <property type="project" value="UniProtKB-KW"/>
</dbReference>
<feature type="binding site" evidence="7">
    <location>
        <position position="222"/>
    </location>
    <ligand>
        <name>a divalent metal cation</name>
        <dbReference type="ChEBI" id="CHEBI:60240"/>
        <label>1</label>
    </ligand>
</feature>
<dbReference type="CDD" id="cd01310">
    <property type="entry name" value="TatD_DNAse"/>
    <property type="match status" value="1"/>
</dbReference>
<dbReference type="VEuPathDB" id="VectorBase:ISCI010190"/>
<proteinExistence type="inferred from homology"/>
<reference evidence="8" key="1">
    <citation type="submission" date="2019-04" db="EMBL/GenBank/DDBJ databases">
        <title>An insight into the mialome of Ixodes scapularis.</title>
        <authorList>
            <person name="Ribeiro J.M."/>
            <person name="Mather T.N."/>
            <person name="Karim S."/>
        </authorList>
    </citation>
    <scope>NUCLEOTIDE SEQUENCE</scope>
</reference>
<accession>A0A4D5S416</accession>
<dbReference type="InterPro" id="IPR018228">
    <property type="entry name" value="DNase_TatD-rel_CS"/>
</dbReference>
<evidence type="ECO:0000256" key="2">
    <source>
        <dbReference type="ARBA" id="ARBA00022722"/>
    </source>
</evidence>
<dbReference type="VEuPathDB" id="VectorBase:ISCP_022403"/>
<evidence type="ECO:0000256" key="3">
    <source>
        <dbReference type="ARBA" id="ARBA00022723"/>
    </source>
</evidence>